<feature type="compositionally biased region" description="Basic residues" evidence="7">
    <location>
        <begin position="509"/>
        <end position="523"/>
    </location>
</feature>
<keyword evidence="3 8" id="KW-0812">Transmembrane</keyword>
<dbReference type="Pfam" id="PF06738">
    <property type="entry name" value="ThrE"/>
    <property type="match status" value="1"/>
</dbReference>
<evidence type="ECO:0000256" key="6">
    <source>
        <dbReference type="ARBA" id="ARBA00034125"/>
    </source>
</evidence>
<accession>A0ABS4U615</accession>
<evidence type="ECO:0000313" key="12">
    <source>
        <dbReference type="Proteomes" id="UP001519305"/>
    </source>
</evidence>
<reference evidence="11 12" key="1">
    <citation type="submission" date="2021-03" db="EMBL/GenBank/DDBJ databases">
        <title>Sequencing the genomes of 1000 actinobacteria strains.</title>
        <authorList>
            <person name="Klenk H.-P."/>
        </authorList>
    </citation>
    <scope>NUCLEOTIDE SEQUENCE [LARGE SCALE GENOMIC DNA]</scope>
    <source>
        <strain evidence="11 12">DSM 44506</strain>
    </source>
</reference>
<feature type="transmembrane region" description="Helical" evidence="8">
    <location>
        <begin position="407"/>
        <end position="427"/>
    </location>
</feature>
<dbReference type="NCBIfam" id="NF047720">
    <property type="entry name" value="ThrSerExpThrE"/>
    <property type="match status" value="1"/>
</dbReference>
<comment type="subcellular location">
    <subcellularLocation>
        <location evidence="1">Cell membrane</location>
        <topology evidence="1">Multi-pass membrane protein</topology>
    </subcellularLocation>
</comment>
<evidence type="ECO:0000313" key="11">
    <source>
        <dbReference type="EMBL" id="MBP2331655.1"/>
    </source>
</evidence>
<dbReference type="PANTHER" id="PTHR34390:SF2">
    <property type="entry name" value="SUCCINATE TRANSPORTER SUBUNIT YJJP-RELATED"/>
    <property type="match status" value="1"/>
</dbReference>
<feature type="transmembrane region" description="Helical" evidence="8">
    <location>
        <begin position="368"/>
        <end position="395"/>
    </location>
</feature>
<feature type="transmembrane region" description="Helical" evidence="8">
    <location>
        <begin position="293"/>
        <end position="314"/>
    </location>
</feature>
<evidence type="ECO:0000256" key="5">
    <source>
        <dbReference type="ARBA" id="ARBA00023136"/>
    </source>
</evidence>
<feature type="transmembrane region" description="Helical" evidence="8">
    <location>
        <begin position="334"/>
        <end position="356"/>
    </location>
</feature>
<comment type="caution">
    <text evidence="11">The sequence shown here is derived from an EMBL/GenBank/DDBJ whole genome shotgun (WGS) entry which is preliminary data.</text>
</comment>
<evidence type="ECO:0000256" key="7">
    <source>
        <dbReference type="SAM" id="MobiDB-lite"/>
    </source>
</evidence>
<evidence type="ECO:0000259" key="10">
    <source>
        <dbReference type="Pfam" id="PF12821"/>
    </source>
</evidence>
<name>A0ABS4U615_9CORY</name>
<feature type="transmembrane region" description="Helical" evidence="8">
    <location>
        <begin position="176"/>
        <end position="209"/>
    </location>
</feature>
<dbReference type="Pfam" id="PF12821">
    <property type="entry name" value="ThrE_2"/>
    <property type="match status" value="1"/>
</dbReference>
<feature type="domain" description="Threonine/Serine exporter ThrE" evidence="10">
    <location>
        <begin position="338"/>
        <end position="459"/>
    </location>
</feature>
<protein>
    <submittedName>
        <fullName evidence="11">Uncharacterized membrane protein YjjP (DUF1212 family)</fullName>
    </submittedName>
</protein>
<sequence length="533" mass="55026">MAEDQQATTAAAIPGFAGAFRTKVRNALFGPQSTVDLVQSTRTPLPLAPIDYTDPDQVTSVLDLAAQLGGLLLSCGSGNSDTVLQIKAVTSAYGLTRVQVDITLTSVTVYHLIGARRTPVTAMRVVDAPSVDFHRLRNVDKLLRAIRGGQVSLDDAIERADAIENAPPLYRLRIIYLGWAAMAAAVSILLGGSALVGAIAAVVTAIIVATIGELNVRALPPFFQNATGGFIATFMAALAYAGATWAGIEMQPSRVVASGIIVMLAGLTLVQSLQDGITGAPVTGSARFFDTMLLTGGIIAGIAIGFEVTAFIGIPLPPIGAAADPNFTQSTVRVLAGTAASVAFALASNAGGKALAVSGATALMGSMLYYWMLLPVGVHPVAAAGAAATAVGLAGGLLSRRSSIPPLVTAIAGVTPFLPGMAIYRGLHALLNGQPLNGFTALAAALATATALAAGIALGEWLARQMRRPPSLIRHGDVKRPKVQRRRRRQAAGTDSADGTANPTDPRTRLSRSARAKFGRRYGRAPGDDGVEW</sequence>
<keyword evidence="4 8" id="KW-1133">Transmembrane helix</keyword>
<feature type="domain" description="Threonine/serine exporter-like N-terminal" evidence="9">
    <location>
        <begin position="63"/>
        <end position="308"/>
    </location>
</feature>
<dbReference type="InterPro" id="IPR010619">
    <property type="entry name" value="ThrE-like_N"/>
</dbReference>
<evidence type="ECO:0000256" key="3">
    <source>
        <dbReference type="ARBA" id="ARBA00022692"/>
    </source>
</evidence>
<keyword evidence="12" id="KW-1185">Reference proteome</keyword>
<proteinExistence type="inferred from homology"/>
<evidence type="ECO:0000256" key="4">
    <source>
        <dbReference type="ARBA" id="ARBA00022989"/>
    </source>
</evidence>
<gene>
    <name evidence="11" type="ORF">JOF33_000354</name>
</gene>
<feature type="transmembrane region" description="Helical" evidence="8">
    <location>
        <begin position="255"/>
        <end position="273"/>
    </location>
</feature>
<feature type="transmembrane region" description="Helical" evidence="8">
    <location>
        <begin position="439"/>
        <end position="463"/>
    </location>
</feature>
<comment type="similarity">
    <text evidence="6">Belongs to the ThrE exporter (TC 2.A.79) family.</text>
</comment>
<dbReference type="RefSeq" id="WP_070520655.1">
    <property type="nucleotide sequence ID" value="NZ_CP047357.1"/>
</dbReference>
<evidence type="ECO:0000256" key="8">
    <source>
        <dbReference type="SAM" id="Phobius"/>
    </source>
</evidence>
<evidence type="ECO:0000256" key="2">
    <source>
        <dbReference type="ARBA" id="ARBA00022475"/>
    </source>
</evidence>
<keyword evidence="5 8" id="KW-0472">Membrane</keyword>
<feature type="transmembrane region" description="Helical" evidence="8">
    <location>
        <begin position="229"/>
        <end position="248"/>
    </location>
</feature>
<dbReference type="EMBL" id="JAGINY010000001">
    <property type="protein sequence ID" value="MBP2331655.1"/>
    <property type="molecule type" value="Genomic_DNA"/>
</dbReference>
<keyword evidence="2" id="KW-1003">Cell membrane</keyword>
<dbReference type="InterPro" id="IPR024528">
    <property type="entry name" value="ThrE_2"/>
</dbReference>
<organism evidence="11 12">
    <name type="scientific">Corynebacterium freneyi</name>
    <dbReference type="NCBI Taxonomy" id="134034"/>
    <lineage>
        <taxon>Bacteria</taxon>
        <taxon>Bacillati</taxon>
        <taxon>Actinomycetota</taxon>
        <taxon>Actinomycetes</taxon>
        <taxon>Mycobacteriales</taxon>
        <taxon>Corynebacteriaceae</taxon>
        <taxon>Corynebacterium</taxon>
    </lineage>
</organism>
<dbReference type="PANTHER" id="PTHR34390">
    <property type="entry name" value="UPF0442 PROTEIN YJJB-RELATED"/>
    <property type="match status" value="1"/>
</dbReference>
<feature type="region of interest" description="Disordered" evidence="7">
    <location>
        <begin position="472"/>
        <end position="533"/>
    </location>
</feature>
<evidence type="ECO:0000256" key="1">
    <source>
        <dbReference type="ARBA" id="ARBA00004651"/>
    </source>
</evidence>
<dbReference type="Proteomes" id="UP001519305">
    <property type="component" value="Unassembled WGS sequence"/>
</dbReference>
<feature type="compositionally biased region" description="Basic residues" evidence="7">
    <location>
        <begin position="481"/>
        <end position="490"/>
    </location>
</feature>
<evidence type="ECO:0000259" key="9">
    <source>
        <dbReference type="Pfam" id="PF06738"/>
    </source>
</evidence>
<dbReference type="InterPro" id="IPR050539">
    <property type="entry name" value="ThrE_Dicarb/AminoAcid_Exp"/>
</dbReference>